<keyword evidence="6" id="KW-1185">Reference proteome</keyword>
<dbReference type="HOGENOM" id="CLU_2690564_0_0_1"/>
<proteinExistence type="predicted"/>
<name>B7P0W6_IXOSC</name>
<protein>
    <recommendedName>
        <fullName evidence="3">DDE Tnp4 domain-containing protein</fullName>
    </recommendedName>
</protein>
<dbReference type="Proteomes" id="UP000001555">
    <property type="component" value="Unassembled WGS sequence"/>
</dbReference>
<evidence type="ECO:0000313" key="6">
    <source>
        <dbReference type="Proteomes" id="UP000001555"/>
    </source>
</evidence>
<reference evidence="5" key="2">
    <citation type="submission" date="2020-05" db="UniProtKB">
        <authorList>
            <consortium name="EnsemblMetazoa"/>
        </authorList>
    </citation>
    <scope>IDENTIFICATION</scope>
    <source>
        <strain evidence="5">wikel</strain>
    </source>
</reference>
<comment type="cofactor">
    <cofactor evidence="1">
        <name>a divalent metal cation</name>
        <dbReference type="ChEBI" id="CHEBI:60240"/>
    </cofactor>
</comment>
<dbReference type="EnsemblMetazoa" id="ISCW015683-RA">
    <property type="protein sequence ID" value="ISCW015683-PA"/>
    <property type="gene ID" value="ISCW015683"/>
</dbReference>
<dbReference type="AlphaFoldDB" id="B7P0W6"/>
<dbReference type="InParanoid" id="B7P0W6"/>
<sequence length="74" mass="8255">MRPTQLSQVASHFERKWRLPGVVGAVDGCHVSIKAPKEEQSAFYNRKKFYSVVLQGCCDISMVFTRVHVGSQAG</sequence>
<evidence type="ECO:0000259" key="3">
    <source>
        <dbReference type="Pfam" id="PF13359"/>
    </source>
</evidence>
<keyword evidence="2" id="KW-0479">Metal-binding</keyword>
<feature type="domain" description="DDE Tnp4" evidence="3">
    <location>
        <begin position="26"/>
        <end position="70"/>
    </location>
</feature>
<accession>B7P0W6</accession>
<dbReference type="STRING" id="6945.B7P0W6"/>
<gene>
    <name evidence="4" type="ORF">IscW_ISCW015683</name>
</gene>
<evidence type="ECO:0000256" key="1">
    <source>
        <dbReference type="ARBA" id="ARBA00001968"/>
    </source>
</evidence>
<dbReference type="PaxDb" id="6945-B7P0W6"/>
<dbReference type="VEuPathDB" id="VectorBase:ISCI015683"/>
<organism>
    <name type="scientific">Ixodes scapularis</name>
    <name type="common">Black-legged tick</name>
    <name type="synonym">Deer tick</name>
    <dbReference type="NCBI Taxonomy" id="6945"/>
    <lineage>
        <taxon>Eukaryota</taxon>
        <taxon>Metazoa</taxon>
        <taxon>Ecdysozoa</taxon>
        <taxon>Arthropoda</taxon>
        <taxon>Chelicerata</taxon>
        <taxon>Arachnida</taxon>
        <taxon>Acari</taxon>
        <taxon>Parasitiformes</taxon>
        <taxon>Ixodida</taxon>
        <taxon>Ixodoidea</taxon>
        <taxon>Ixodidae</taxon>
        <taxon>Ixodinae</taxon>
        <taxon>Ixodes</taxon>
    </lineage>
</organism>
<dbReference type="EMBL" id="DS613210">
    <property type="protein sequence ID" value="EEC00238.1"/>
    <property type="molecule type" value="Genomic_DNA"/>
</dbReference>
<evidence type="ECO:0000313" key="5">
    <source>
        <dbReference type="EnsemblMetazoa" id="ISCW015683-PA"/>
    </source>
</evidence>
<dbReference type="GO" id="GO:0046872">
    <property type="term" value="F:metal ion binding"/>
    <property type="evidence" value="ECO:0007669"/>
    <property type="project" value="UniProtKB-KW"/>
</dbReference>
<dbReference type="EMBL" id="ABJB010961949">
    <property type="status" value="NOT_ANNOTATED_CDS"/>
    <property type="molecule type" value="Genomic_DNA"/>
</dbReference>
<evidence type="ECO:0000256" key="2">
    <source>
        <dbReference type="ARBA" id="ARBA00022723"/>
    </source>
</evidence>
<evidence type="ECO:0000313" key="4">
    <source>
        <dbReference type="EMBL" id="EEC00238.1"/>
    </source>
</evidence>
<dbReference type="InterPro" id="IPR027806">
    <property type="entry name" value="HARBI1_dom"/>
</dbReference>
<dbReference type="VEuPathDB" id="VectorBase:ISCW015683"/>
<dbReference type="Pfam" id="PF13359">
    <property type="entry name" value="DDE_Tnp_4"/>
    <property type="match status" value="1"/>
</dbReference>
<reference evidence="4 6" key="1">
    <citation type="submission" date="2008-03" db="EMBL/GenBank/DDBJ databases">
        <title>Annotation of Ixodes scapularis.</title>
        <authorList>
            <consortium name="Ixodes scapularis Genome Project Consortium"/>
            <person name="Caler E."/>
            <person name="Hannick L.I."/>
            <person name="Bidwell S."/>
            <person name="Joardar V."/>
            <person name="Thiagarajan M."/>
            <person name="Amedeo P."/>
            <person name="Galinsky K.J."/>
            <person name="Schobel S."/>
            <person name="Inman J."/>
            <person name="Hostetler J."/>
            <person name="Miller J."/>
            <person name="Hammond M."/>
            <person name="Megy K."/>
            <person name="Lawson D."/>
            <person name="Kodira C."/>
            <person name="Sutton G."/>
            <person name="Meyer J."/>
            <person name="Hill C.A."/>
            <person name="Birren B."/>
            <person name="Nene V."/>
            <person name="Collins F."/>
            <person name="Alarcon-Chaidez F."/>
            <person name="Wikel S."/>
            <person name="Strausberg R."/>
        </authorList>
    </citation>
    <scope>NUCLEOTIDE SEQUENCE [LARGE SCALE GENOMIC DNA]</scope>
    <source>
        <strain evidence="6">Wikel</strain>
        <strain evidence="4">Wikel colony</strain>
    </source>
</reference>